<feature type="region of interest" description="Disordered" evidence="1">
    <location>
        <begin position="64"/>
        <end position="85"/>
    </location>
</feature>
<accession>A0AB39SFL3</accession>
<name>A0AB39SFL3_9ACTN</name>
<feature type="compositionally biased region" description="Low complexity" evidence="1">
    <location>
        <begin position="64"/>
        <end position="77"/>
    </location>
</feature>
<dbReference type="EMBL" id="CP163440">
    <property type="protein sequence ID" value="XDQ65995.1"/>
    <property type="molecule type" value="Genomic_DNA"/>
</dbReference>
<reference evidence="2" key="1">
    <citation type="submission" date="2024-07" db="EMBL/GenBank/DDBJ databases">
        <authorList>
            <person name="Yu S.T."/>
        </authorList>
    </citation>
    <scope>NUCLEOTIDE SEQUENCE</scope>
    <source>
        <strain evidence="2">R35</strain>
    </source>
</reference>
<sequence>MTAIDPFASLTAALLATAPGVPALARSWIRHRTVVRTEEENTRRTLIAVEGSDPHQRAAVVRASADLHSAAPAASTAEKPPGSGR</sequence>
<gene>
    <name evidence="2" type="ORF">AB5J50_36920</name>
</gene>
<evidence type="ECO:0000313" key="2">
    <source>
        <dbReference type="EMBL" id="XDQ65995.1"/>
    </source>
</evidence>
<evidence type="ECO:0000256" key="1">
    <source>
        <dbReference type="SAM" id="MobiDB-lite"/>
    </source>
</evidence>
<dbReference type="RefSeq" id="WP_369262879.1">
    <property type="nucleotide sequence ID" value="NZ_CP163440.1"/>
</dbReference>
<organism evidence="2">
    <name type="scientific">Streptomyces sp. R35</name>
    <dbReference type="NCBI Taxonomy" id="3238630"/>
    <lineage>
        <taxon>Bacteria</taxon>
        <taxon>Bacillati</taxon>
        <taxon>Actinomycetota</taxon>
        <taxon>Actinomycetes</taxon>
        <taxon>Kitasatosporales</taxon>
        <taxon>Streptomycetaceae</taxon>
        <taxon>Streptomyces</taxon>
    </lineage>
</organism>
<protein>
    <submittedName>
        <fullName evidence="2">Uncharacterized protein</fullName>
    </submittedName>
</protein>
<dbReference type="AlphaFoldDB" id="A0AB39SFL3"/>
<proteinExistence type="predicted"/>